<evidence type="ECO:0000313" key="2">
    <source>
        <dbReference type="EMBL" id="CAK9083626.1"/>
    </source>
</evidence>
<accession>A0ABP0Q5X9</accession>
<dbReference type="SUPFAM" id="SSF56281">
    <property type="entry name" value="Metallo-hydrolase/oxidoreductase"/>
    <property type="match status" value="1"/>
</dbReference>
<organism evidence="2 3">
    <name type="scientific">Durusdinium trenchii</name>
    <dbReference type="NCBI Taxonomy" id="1381693"/>
    <lineage>
        <taxon>Eukaryota</taxon>
        <taxon>Sar</taxon>
        <taxon>Alveolata</taxon>
        <taxon>Dinophyceae</taxon>
        <taxon>Suessiales</taxon>
        <taxon>Symbiodiniaceae</taxon>
        <taxon>Durusdinium</taxon>
    </lineage>
</organism>
<dbReference type="InterPro" id="IPR001279">
    <property type="entry name" value="Metallo-B-lactamas"/>
</dbReference>
<proteinExistence type="predicted"/>
<keyword evidence="3" id="KW-1185">Reference proteome</keyword>
<dbReference type="InterPro" id="IPR036866">
    <property type="entry name" value="RibonucZ/Hydroxyglut_hydro"/>
</dbReference>
<dbReference type="PANTHER" id="PTHR42773:SF1">
    <property type="entry name" value="METALLO-BETA-LACTAMASE FAMILY PROTEIN"/>
    <property type="match status" value="1"/>
</dbReference>
<dbReference type="Gene3D" id="3.60.15.10">
    <property type="entry name" value="Ribonuclease Z/Hydroxyacylglutathione hydrolase-like"/>
    <property type="match status" value="1"/>
</dbReference>
<protein>
    <recommendedName>
        <fullName evidence="1">Metallo-beta-lactamase domain-containing protein</fullName>
    </recommendedName>
</protein>
<dbReference type="PANTHER" id="PTHR42773">
    <property type="entry name" value="METALLO-BETA-LACTAMASE-RELATED"/>
    <property type="match status" value="1"/>
</dbReference>
<reference evidence="2 3" key="1">
    <citation type="submission" date="2024-02" db="EMBL/GenBank/DDBJ databases">
        <authorList>
            <person name="Chen Y."/>
            <person name="Shah S."/>
            <person name="Dougan E. K."/>
            <person name="Thang M."/>
            <person name="Chan C."/>
        </authorList>
    </citation>
    <scope>NUCLEOTIDE SEQUENCE [LARGE SCALE GENOMIC DNA]</scope>
</reference>
<sequence>MAGFMKLFAATSVPGVLRIPGRWVWSENSIGPWGYVVLQEDAATLVDPPYFSQELATQIREIAPKGVSHILLTHDDFVGMSGHEQWHQEFDQQPLRVAHRADCHGLELQLDGPGPWKVGDFDVYHVPGHSAGSLFYALPKLSAIFTGDSLGDWSGPTGFPQHCRFGRSRQAASLRGFAKHAGSWQAVLPGHGKPMYFQKEAQWLEAINQAARGLEGSVLSCRGARTTKLRRIAMLKSHL</sequence>
<comment type="caution">
    <text evidence="2">The sequence shown here is derived from an EMBL/GenBank/DDBJ whole genome shotgun (WGS) entry which is preliminary data.</text>
</comment>
<feature type="domain" description="Metallo-beta-lactamase" evidence="1">
    <location>
        <begin position="31"/>
        <end position="191"/>
    </location>
</feature>
<name>A0ABP0Q5X9_9DINO</name>
<dbReference type="Proteomes" id="UP001642484">
    <property type="component" value="Unassembled WGS sequence"/>
</dbReference>
<gene>
    <name evidence="2" type="ORF">CCMP2556_LOCUS40748</name>
</gene>
<dbReference type="SMART" id="SM00849">
    <property type="entry name" value="Lactamase_B"/>
    <property type="match status" value="1"/>
</dbReference>
<evidence type="ECO:0000259" key="1">
    <source>
        <dbReference type="SMART" id="SM00849"/>
    </source>
</evidence>
<dbReference type="EMBL" id="CAXAMN010024084">
    <property type="protein sequence ID" value="CAK9083626.1"/>
    <property type="molecule type" value="Genomic_DNA"/>
</dbReference>
<evidence type="ECO:0000313" key="3">
    <source>
        <dbReference type="Proteomes" id="UP001642484"/>
    </source>
</evidence>